<evidence type="ECO:0000313" key="2">
    <source>
        <dbReference type="EMBL" id="CAG7645130.1"/>
    </source>
</evidence>
<dbReference type="RefSeq" id="WP_205048105.1">
    <property type="nucleotide sequence ID" value="NZ_CAJVAX010000018.1"/>
</dbReference>
<evidence type="ECO:0000259" key="1">
    <source>
        <dbReference type="Pfam" id="PF11695"/>
    </source>
</evidence>
<sequence length="154" mass="17004">MTGFHVAQVNVGRIVAPLDGPELADFVAQLPEINALADHAPGFVWRMVDDGGADSTALRPDDNDGSLLINCSTWESVEALEAYAYHTDHLRVLSRRREWFQRMDGPHQALWWVPAGHRPSVAEAMERLATLRDHGSGPQAFTFRDRHPAPAAAS</sequence>
<gene>
    <name evidence="2" type="ORF">SBRY_40078</name>
</gene>
<proteinExistence type="predicted"/>
<name>A0A9W4H286_9ACTN</name>
<organism evidence="2 3">
    <name type="scientific">Actinacidiphila bryophytorum</name>
    <dbReference type="NCBI Taxonomy" id="1436133"/>
    <lineage>
        <taxon>Bacteria</taxon>
        <taxon>Bacillati</taxon>
        <taxon>Actinomycetota</taxon>
        <taxon>Actinomycetes</taxon>
        <taxon>Kitasatosporales</taxon>
        <taxon>Streptomycetaceae</taxon>
        <taxon>Actinacidiphila</taxon>
    </lineage>
</organism>
<dbReference type="EMBL" id="CAJVAX010000018">
    <property type="protein sequence ID" value="CAG7645130.1"/>
    <property type="molecule type" value="Genomic_DNA"/>
</dbReference>
<feature type="domain" description="DUF3291" evidence="1">
    <location>
        <begin position="7"/>
        <end position="145"/>
    </location>
</feature>
<comment type="caution">
    <text evidence="2">The sequence shown here is derived from an EMBL/GenBank/DDBJ whole genome shotgun (WGS) entry which is preliminary data.</text>
</comment>
<evidence type="ECO:0000313" key="3">
    <source>
        <dbReference type="Proteomes" id="UP001153328"/>
    </source>
</evidence>
<reference evidence="2" key="1">
    <citation type="submission" date="2021-06" db="EMBL/GenBank/DDBJ databases">
        <authorList>
            <person name="Arsene-Ploetze F."/>
        </authorList>
    </citation>
    <scope>NUCLEOTIDE SEQUENCE</scope>
    <source>
        <strain evidence="2">SBRY1</strain>
    </source>
</reference>
<dbReference type="InterPro" id="IPR011008">
    <property type="entry name" value="Dimeric_a/b-barrel"/>
</dbReference>
<keyword evidence="3" id="KW-1185">Reference proteome</keyword>
<dbReference type="SUPFAM" id="SSF54909">
    <property type="entry name" value="Dimeric alpha+beta barrel"/>
    <property type="match status" value="1"/>
</dbReference>
<protein>
    <recommendedName>
        <fullName evidence="1">DUF3291 domain-containing protein</fullName>
    </recommendedName>
</protein>
<accession>A0A9W4H286</accession>
<dbReference type="AlphaFoldDB" id="A0A9W4H286"/>
<dbReference type="Proteomes" id="UP001153328">
    <property type="component" value="Unassembled WGS sequence"/>
</dbReference>
<dbReference type="Pfam" id="PF11695">
    <property type="entry name" value="DUF3291"/>
    <property type="match status" value="1"/>
</dbReference>
<dbReference type="InterPro" id="IPR021708">
    <property type="entry name" value="DUF3291"/>
</dbReference>